<evidence type="ECO:0000256" key="2">
    <source>
        <dbReference type="ARBA" id="ARBA00006375"/>
    </source>
</evidence>
<evidence type="ECO:0000256" key="7">
    <source>
        <dbReference type="ARBA" id="ARBA00023128"/>
    </source>
</evidence>
<dbReference type="SUPFAM" id="SSF103506">
    <property type="entry name" value="Mitochondrial carrier"/>
    <property type="match status" value="1"/>
</dbReference>
<keyword evidence="4 9" id="KW-0812">Transmembrane</keyword>
<evidence type="ECO:0000256" key="5">
    <source>
        <dbReference type="ARBA" id="ARBA00022737"/>
    </source>
</evidence>
<proteinExistence type="inferred from homology"/>
<sequence>NFVSGGIALAFAYAVMHPLDTFKTRIQAATVTPGAASGGLGSIFARDTLRVLGSGFVASVSGAAPQGALRLATYELVKGYLMHLPPPSTRSHAAPDWLPTLSQVPASAISATIGDLASSVAKVPREVITTRLQAGTAANTNAALQQVLAEDGPRGLFRGFWSTTLRDVPFMVILFTTYENFKLAHQRGWRPFGASAHSSGVHEDGTPCTVPTLASTLFGGVSGAMAGYLTTPFDVIKTRVMTATRAGLSSTVAQTSAATKPPLTVMDAARAISREAGPWPAVGRAFFAGAVPRSVWWFCVCSIFFPVYERSKEVLADMTTMTKH</sequence>
<gene>
    <name evidence="11" type="ORF">THASP1DRAFT_12836</name>
</gene>
<keyword evidence="7" id="KW-0496">Mitochondrion</keyword>
<feature type="repeat" description="Solcar" evidence="9">
    <location>
        <begin position="1"/>
        <end position="80"/>
    </location>
</feature>
<keyword evidence="5" id="KW-0677">Repeat</keyword>
<comment type="subcellular location">
    <subcellularLocation>
        <location evidence="1">Mitochondrion membrane</location>
        <topology evidence="1">Multi-pass membrane protein</topology>
    </subcellularLocation>
</comment>
<evidence type="ECO:0000256" key="9">
    <source>
        <dbReference type="PROSITE-ProRule" id="PRU00282"/>
    </source>
</evidence>
<name>A0A4P9XVV8_9FUNG</name>
<evidence type="ECO:0000256" key="8">
    <source>
        <dbReference type="ARBA" id="ARBA00023136"/>
    </source>
</evidence>
<feature type="repeat" description="Solcar" evidence="9">
    <location>
        <begin position="102"/>
        <end position="184"/>
    </location>
</feature>
<accession>A0A4P9XVV8</accession>
<evidence type="ECO:0000256" key="4">
    <source>
        <dbReference type="ARBA" id="ARBA00022692"/>
    </source>
</evidence>
<dbReference type="AlphaFoldDB" id="A0A4P9XVV8"/>
<dbReference type="InterPro" id="IPR018108">
    <property type="entry name" value="MCP_transmembrane"/>
</dbReference>
<dbReference type="GO" id="GO:0055085">
    <property type="term" value="P:transmembrane transport"/>
    <property type="evidence" value="ECO:0007669"/>
    <property type="project" value="InterPro"/>
</dbReference>
<comment type="similarity">
    <text evidence="2 10">Belongs to the mitochondrial carrier (TC 2.A.29) family.</text>
</comment>
<dbReference type="Proteomes" id="UP000271241">
    <property type="component" value="Unassembled WGS sequence"/>
</dbReference>
<dbReference type="PROSITE" id="PS50920">
    <property type="entry name" value="SOLCAR"/>
    <property type="match status" value="2"/>
</dbReference>
<evidence type="ECO:0000313" key="11">
    <source>
        <dbReference type="EMBL" id="RKP10423.1"/>
    </source>
</evidence>
<keyword evidence="12" id="KW-1185">Reference proteome</keyword>
<dbReference type="InterPro" id="IPR023395">
    <property type="entry name" value="MCP_dom_sf"/>
</dbReference>
<reference evidence="12" key="1">
    <citation type="journal article" date="2018" name="Nat. Microbiol.">
        <title>Leveraging single-cell genomics to expand the fungal tree of life.</title>
        <authorList>
            <person name="Ahrendt S.R."/>
            <person name="Quandt C.A."/>
            <person name="Ciobanu D."/>
            <person name="Clum A."/>
            <person name="Salamov A."/>
            <person name="Andreopoulos B."/>
            <person name="Cheng J.F."/>
            <person name="Woyke T."/>
            <person name="Pelin A."/>
            <person name="Henrissat B."/>
            <person name="Reynolds N.K."/>
            <person name="Benny G.L."/>
            <person name="Smith M.E."/>
            <person name="James T.Y."/>
            <person name="Grigoriev I.V."/>
        </authorList>
    </citation>
    <scope>NUCLEOTIDE SEQUENCE [LARGE SCALE GENOMIC DNA]</scope>
    <source>
        <strain evidence="12">RSA 1356</strain>
    </source>
</reference>
<feature type="non-terminal residue" evidence="11">
    <location>
        <position position="1"/>
    </location>
</feature>
<evidence type="ECO:0000256" key="1">
    <source>
        <dbReference type="ARBA" id="ARBA00004225"/>
    </source>
</evidence>
<evidence type="ECO:0000256" key="6">
    <source>
        <dbReference type="ARBA" id="ARBA00022989"/>
    </source>
</evidence>
<evidence type="ECO:0000256" key="3">
    <source>
        <dbReference type="ARBA" id="ARBA00022448"/>
    </source>
</evidence>
<dbReference type="OrthoDB" id="415315at2759"/>
<dbReference type="GO" id="GO:0031966">
    <property type="term" value="C:mitochondrial membrane"/>
    <property type="evidence" value="ECO:0007669"/>
    <property type="project" value="UniProtKB-SubCell"/>
</dbReference>
<dbReference type="EMBL" id="KZ992453">
    <property type="protein sequence ID" value="RKP10423.1"/>
    <property type="molecule type" value="Genomic_DNA"/>
</dbReference>
<evidence type="ECO:0000313" key="12">
    <source>
        <dbReference type="Proteomes" id="UP000271241"/>
    </source>
</evidence>
<evidence type="ECO:0000256" key="10">
    <source>
        <dbReference type="RuleBase" id="RU000488"/>
    </source>
</evidence>
<dbReference type="InterPro" id="IPR002067">
    <property type="entry name" value="MCP"/>
</dbReference>
<organism evidence="11 12">
    <name type="scientific">Thamnocephalis sphaerospora</name>
    <dbReference type="NCBI Taxonomy" id="78915"/>
    <lineage>
        <taxon>Eukaryota</taxon>
        <taxon>Fungi</taxon>
        <taxon>Fungi incertae sedis</taxon>
        <taxon>Zoopagomycota</taxon>
        <taxon>Zoopagomycotina</taxon>
        <taxon>Zoopagomycetes</taxon>
        <taxon>Zoopagales</taxon>
        <taxon>Sigmoideomycetaceae</taxon>
        <taxon>Thamnocephalis</taxon>
    </lineage>
</organism>
<keyword evidence="8 9" id="KW-0472">Membrane</keyword>
<keyword evidence="6" id="KW-1133">Transmembrane helix</keyword>
<keyword evidence="3 10" id="KW-0813">Transport</keyword>
<protein>
    <submittedName>
        <fullName evidence="11">Mitochondrial carrier domain-containing protein</fullName>
    </submittedName>
</protein>
<dbReference type="Pfam" id="PF00153">
    <property type="entry name" value="Mito_carr"/>
    <property type="match status" value="3"/>
</dbReference>
<dbReference type="Gene3D" id="1.50.40.10">
    <property type="entry name" value="Mitochondrial carrier domain"/>
    <property type="match status" value="1"/>
</dbReference>
<dbReference type="PANTHER" id="PTHR45667">
    <property type="entry name" value="S-ADENOSYLMETHIONINE MITOCHONDRIAL CARRIER PROTEIN"/>
    <property type="match status" value="1"/>
</dbReference>
<dbReference type="PRINTS" id="PR00926">
    <property type="entry name" value="MITOCARRIER"/>
</dbReference>